<protein>
    <recommendedName>
        <fullName evidence="5">YGGT family protein</fullName>
    </recommendedName>
</protein>
<feature type="transmembrane region" description="Helical" evidence="2">
    <location>
        <begin position="49"/>
        <end position="74"/>
    </location>
</feature>
<sequence length="143" mass="15479">MSDHAKDEPPNNDETPAVPRAGGASDSERGRSRARRAPAVDWRAVKDQFVGVLAGVVRWVGLIFAVLLVLHVVFTLADTNPDNSIVDFVTDIAPSLTLGFEDMFTFDERNTEVLVNFGLAALFWLVISSVGASIIRRLGGAQV</sequence>
<dbReference type="AlphaFoldDB" id="A0A238XXE0"/>
<keyword evidence="4" id="KW-1185">Reference proteome</keyword>
<evidence type="ECO:0000256" key="2">
    <source>
        <dbReference type="SAM" id="Phobius"/>
    </source>
</evidence>
<dbReference type="EMBL" id="FZNW01000012">
    <property type="protein sequence ID" value="SNR63746.1"/>
    <property type="molecule type" value="Genomic_DNA"/>
</dbReference>
<evidence type="ECO:0008006" key="5">
    <source>
        <dbReference type="Google" id="ProtNLM"/>
    </source>
</evidence>
<feature type="region of interest" description="Disordered" evidence="1">
    <location>
        <begin position="1"/>
        <end position="38"/>
    </location>
</feature>
<keyword evidence="2" id="KW-1133">Transmembrane helix</keyword>
<dbReference type="Proteomes" id="UP000198348">
    <property type="component" value="Unassembled WGS sequence"/>
</dbReference>
<evidence type="ECO:0000313" key="3">
    <source>
        <dbReference type="EMBL" id="SNR63746.1"/>
    </source>
</evidence>
<evidence type="ECO:0000313" key="4">
    <source>
        <dbReference type="Proteomes" id="UP000198348"/>
    </source>
</evidence>
<name>A0A238XXE0_9PSEU</name>
<evidence type="ECO:0000256" key="1">
    <source>
        <dbReference type="SAM" id="MobiDB-lite"/>
    </source>
</evidence>
<feature type="transmembrane region" description="Helical" evidence="2">
    <location>
        <begin position="113"/>
        <end position="135"/>
    </location>
</feature>
<dbReference type="RefSeq" id="WP_245818724.1">
    <property type="nucleotide sequence ID" value="NZ_FZNW01000012.1"/>
</dbReference>
<reference evidence="3 4" key="1">
    <citation type="submission" date="2017-06" db="EMBL/GenBank/DDBJ databases">
        <authorList>
            <person name="Kim H.J."/>
            <person name="Triplett B.A."/>
        </authorList>
    </citation>
    <scope>NUCLEOTIDE SEQUENCE [LARGE SCALE GENOMIC DNA]</scope>
    <source>
        <strain evidence="3 4">DSM 45207</strain>
    </source>
</reference>
<proteinExistence type="predicted"/>
<gene>
    <name evidence="3" type="ORF">SAMN06265360_112176</name>
</gene>
<keyword evidence="2" id="KW-0472">Membrane</keyword>
<keyword evidence="2" id="KW-0812">Transmembrane</keyword>
<organism evidence="3 4">
    <name type="scientific">Haloechinothrix alba</name>
    <dbReference type="NCBI Taxonomy" id="664784"/>
    <lineage>
        <taxon>Bacteria</taxon>
        <taxon>Bacillati</taxon>
        <taxon>Actinomycetota</taxon>
        <taxon>Actinomycetes</taxon>
        <taxon>Pseudonocardiales</taxon>
        <taxon>Pseudonocardiaceae</taxon>
        <taxon>Haloechinothrix</taxon>
    </lineage>
</organism>
<accession>A0A238XXE0</accession>